<organism evidence="1 2">
    <name type="scientific">Irpex rosettiformis</name>
    <dbReference type="NCBI Taxonomy" id="378272"/>
    <lineage>
        <taxon>Eukaryota</taxon>
        <taxon>Fungi</taxon>
        <taxon>Dikarya</taxon>
        <taxon>Basidiomycota</taxon>
        <taxon>Agaricomycotina</taxon>
        <taxon>Agaricomycetes</taxon>
        <taxon>Polyporales</taxon>
        <taxon>Irpicaceae</taxon>
        <taxon>Irpex</taxon>
    </lineage>
</organism>
<protein>
    <submittedName>
        <fullName evidence="1">Uncharacterized protein</fullName>
    </submittedName>
</protein>
<gene>
    <name evidence="1" type="ORF">BDY19DRAFT_915966</name>
</gene>
<comment type="caution">
    <text evidence="1">The sequence shown here is derived from an EMBL/GenBank/DDBJ whole genome shotgun (WGS) entry which is preliminary data.</text>
</comment>
<evidence type="ECO:0000313" key="2">
    <source>
        <dbReference type="Proteomes" id="UP001055072"/>
    </source>
</evidence>
<reference evidence="1" key="1">
    <citation type="journal article" date="2021" name="Environ. Microbiol.">
        <title>Gene family expansions and transcriptome signatures uncover fungal adaptations to wood decay.</title>
        <authorList>
            <person name="Hage H."/>
            <person name="Miyauchi S."/>
            <person name="Viragh M."/>
            <person name="Drula E."/>
            <person name="Min B."/>
            <person name="Chaduli D."/>
            <person name="Navarro D."/>
            <person name="Favel A."/>
            <person name="Norest M."/>
            <person name="Lesage-Meessen L."/>
            <person name="Balint B."/>
            <person name="Merenyi Z."/>
            <person name="de Eugenio L."/>
            <person name="Morin E."/>
            <person name="Martinez A.T."/>
            <person name="Baldrian P."/>
            <person name="Stursova M."/>
            <person name="Martinez M.J."/>
            <person name="Novotny C."/>
            <person name="Magnuson J.K."/>
            <person name="Spatafora J.W."/>
            <person name="Maurice S."/>
            <person name="Pangilinan J."/>
            <person name="Andreopoulos W."/>
            <person name="LaButti K."/>
            <person name="Hundley H."/>
            <person name="Na H."/>
            <person name="Kuo A."/>
            <person name="Barry K."/>
            <person name="Lipzen A."/>
            <person name="Henrissat B."/>
            <person name="Riley R."/>
            <person name="Ahrendt S."/>
            <person name="Nagy L.G."/>
            <person name="Grigoriev I.V."/>
            <person name="Martin F."/>
            <person name="Rosso M.N."/>
        </authorList>
    </citation>
    <scope>NUCLEOTIDE SEQUENCE</scope>
    <source>
        <strain evidence="1">CBS 384.51</strain>
    </source>
</reference>
<name>A0ACB8UKR3_9APHY</name>
<dbReference type="Proteomes" id="UP001055072">
    <property type="component" value="Unassembled WGS sequence"/>
</dbReference>
<evidence type="ECO:0000313" key="1">
    <source>
        <dbReference type="EMBL" id="KAI0095032.1"/>
    </source>
</evidence>
<dbReference type="EMBL" id="MU274900">
    <property type="protein sequence ID" value="KAI0095032.1"/>
    <property type="molecule type" value="Genomic_DNA"/>
</dbReference>
<accession>A0ACB8UKR3</accession>
<sequence>MSTSASTSKLTKKQKKALAFRERKGKGKAKAGEGGEEEENDVPILEDQDLAEAQVEGGDVEGEDGGKKGCEKLEKVVDERKKKRVREDADGTEEKAEKVVKGKKKRKVEGDAGVISVEAEAEGDEVGVTSSKGKGKSGKEQRFILFVGNLKYTTSKEAIREHFAKACTIPPEVRLMTPKSQPGKVVVKSKGCAFLEFPSKPALQQALKLHHSTVEGRQINVELTAGGGGSSERRLAKVKERNKELHEQRKKKIEKQKTSLDVEAEVRDLERPQRYSATSGMDQAPATKRTWSIPDEKEGETKTRGKKKSKRPPKPFGTGVNAIPVG</sequence>
<keyword evidence="2" id="KW-1185">Reference proteome</keyword>
<proteinExistence type="predicted"/>